<sequence length="85" mass="9389">MLLSLQAQRVAVGSSLLRWSSSAYTCGLNGRHLVYQMFGLLQKAIHVNYSGIQIQITNPALTHHNPLPYIRQTLPATVPDPLIPP</sequence>
<dbReference type="Proteomes" id="UP001195769">
    <property type="component" value="Unassembled WGS sequence"/>
</dbReference>
<reference evidence="1" key="1">
    <citation type="journal article" date="2020" name="New Phytol.">
        <title>Comparative genomics reveals dynamic genome evolution in host specialist ectomycorrhizal fungi.</title>
        <authorList>
            <person name="Lofgren L.A."/>
            <person name="Nguyen N.H."/>
            <person name="Vilgalys R."/>
            <person name="Ruytinx J."/>
            <person name="Liao H.L."/>
            <person name="Branco S."/>
            <person name="Kuo A."/>
            <person name="LaButti K."/>
            <person name="Lipzen A."/>
            <person name="Andreopoulos W."/>
            <person name="Pangilinan J."/>
            <person name="Riley R."/>
            <person name="Hundley H."/>
            <person name="Na H."/>
            <person name="Barry K."/>
            <person name="Grigoriev I.V."/>
            <person name="Stajich J.E."/>
            <person name="Kennedy P.G."/>
        </authorList>
    </citation>
    <scope>NUCLEOTIDE SEQUENCE</scope>
    <source>
        <strain evidence="1">FC203</strain>
    </source>
</reference>
<gene>
    <name evidence="1" type="ORF">F5891DRAFT_1050417</name>
</gene>
<protein>
    <submittedName>
        <fullName evidence="1">Uncharacterized protein</fullName>
    </submittedName>
</protein>
<evidence type="ECO:0000313" key="2">
    <source>
        <dbReference type="Proteomes" id="UP001195769"/>
    </source>
</evidence>
<proteinExistence type="predicted"/>
<dbReference type="EMBL" id="JABBWK010000049">
    <property type="protein sequence ID" value="KAG1897110.1"/>
    <property type="molecule type" value="Genomic_DNA"/>
</dbReference>
<dbReference type="GeneID" id="64656747"/>
<dbReference type="AlphaFoldDB" id="A0AAD4E052"/>
<comment type="caution">
    <text evidence="1">The sequence shown here is derived from an EMBL/GenBank/DDBJ whole genome shotgun (WGS) entry which is preliminary data.</text>
</comment>
<dbReference type="RefSeq" id="XP_041222686.1">
    <property type="nucleotide sequence ID" value="XM_041362449.1"/>
</dbReference>
<accession>A0AAD4E052</accession>
<keyword evidence="2" id="KW-1185">Reference proteome</keyword>
<evidence type="ECO:0000313" key="1">
    <source>
        <dbReference type="EMBL" id="KAG1897110.1"/>
    </source>
</evidence>
<name>A0AAD4E052_9AGAM</name>
<organism evidence="1 2">
    <name type="scientific">Suillus fuscotomentosus</name>
    <dbReference type="NCBI Taxonomy" id="1912939"/>
    <lineage>
        <taxon>Eukaryota</taxon>
        <taxon>Fungi</taxon>
        <taxon>Dikarya</taxon>
        <taxon>Basidiomycota</taxon>
        <taxon>Agaricomycotina</taxon>
        <taxon>Agaricomycetes</taxon>
        <taxon>Agaricomycetidae</taxon>
        <taxon>Boletales</taxon>
        <taxon>Suillineae</taxon>
        <taxon>Suillaceae</taxon>
        <taxon>Suillus</taxon>
    </lineage>
</organism>